<comment type="caution">
    <text evidence="3">The sequence shown here is derived from an EMBL/GenBank/DDBJ whole genome shotgun (WGS) entry which is preliminary data.</text>
</comment>
<evidence type="ECO:0000259" key="2">
    <source>
        <dbReference type="Pfam" id="PF24809"/>
    </source>
</evidence>
<feature type="domain" description="DUF7708" evidence="2">
    <location>
        <begin position="76"/>
        <end position="215"/>
    </location>
</feature>
<keyword evidence="4" id="KW-1185">Reference proteome</keyword>
<dbReference type="Proteomes" id="UP001295740">
    <property type="component" value="Unassembled WGS sequence"/>
</dbReference>
<evidence type="ECO:0000256" key="1">
    <source>
        <dbReference type="SAM" id="MobiDB-lite"/>
    </source>
</evidence>
<evidence type="ECO:0000313" key="3">
    <source>
        <dbReference type="EMBL" id="CAJ2509403.1"/>
    </source>
</evidence>
<protein>
    <submittedName>
        <fullName evidence="3">Uu.00g144290.m01.CDS01</fullName>
    </submittedName>
</protein>
<dbReference type="AlphaFoldDB" id="A0AAI8VRQ4"/>
<dbReference type="InterPro" id="IPR056125">
    <property type="entry name" value="DUF7708"/>
</dbReference>
<organism evidence="3 4">
    <name type="scientific">Anthostomella pinea</name>
    <dbReference type="NCBI Taxonomy" id="933095"/>
    <lineage>
        <taxon>Eukaryota</taxon>
        <taxon>Fungi</taxon>
        <taxon>Dikarya</taxon>
        <taxon>Ascomycota</taxon>
        <taxon>Pezizomycotina</taxon>
        <taxon>Sordariomycetes</taxon>
        <taxon>Xylariomycetidae</taxon>
        <taxon>Xylariales</taxon>
        <taxon>Xylariaceae</taxon>
        <taxon>Anthostomella</taxon>
    </lineage>
</organism>
<sequence length="603" mass="68216">MAIEALPDEEIFLRDQSRQLYHAWTKFCDRLPEGQRDEMSKGTPSLKFLHESVAKASQTWTEKRGGTRIGRVKGVFTRLCDNFTSHSNLVSVLPVDDKYVTLLTGSLSAIAQASINHQELADGVAESLDELSQDMVYWNRLISEYSDTAILQRYIMELYVVVFEFLTEIFTQWSRSSWKRFIKSFDENAFQNIFSEKRNRIKAIEQRMKKHAELEFQRSTREQLRITNALQEEIKQRQTHMELRFQAMMQDQPSQQQLIMKLGTDLYRLLLSQGVAIPPHEILHERPQLTSSVATLCLPAPVAPEWKEASMNSSSPKPNEERGNVAPSYKEDRGGFDRQITLALLAPITAKYNQDIQNIVAITSRASNITIDHHVKRRIDAWTTSQQSDSIWLQGPHEISHPSQNTLTAVCLVALSNNSDIPCLSYFCSLEVHASGHPRIPSCRDMLLDLVKSFIVQLLLLLPEQVGDTTSLSPERFAKLVDPGVELDDALSLLHDLRAHAPPYLHCVIEAAQEVEDRSDSKHTRNLLRVLRELVESPRLGNVPGARDQGRQQAEKVIKVCLTTDGYVDALAELAQKGAVEKVQIHEETHVDGTGDGSSLMPH</sequence>
<dbReference type="Pfam" id="PF24809">
    <property type="entry name" value="DUF7708"/>
    <property type="match status" value="1"/>
</dbReference>
<feature type="compositionally biased region" description="Basic and acidic residues" evidence="1">
    <location>
        <begin position="318"/>
        <end position="332"/>
    </location>
</feature>
<proteinExistence type="predicted"/>
<accession>A0AAI8VRQ4</accession>
<feature type="region of interest" description="Disordered" evidence="1">
    <location>
        <begin position="307"/>
        <end position="332"/>
    </location>
</feature>
<dbReference type="PANTHER" id="PTHR40619">
    <property type="entry name" value="FUNGAL STAND N-TERMINAL GOODBYE DOMAIN-CONTAINING PROTEIN"/>
    <property type="match status" value="1"/>
</dbReference>
<reference evidence="3" key="1">
    <citation type="submission" date="2023-10" db="EMBL/GenBank/DDBJ databases">
        <authorList>
            <person name="Hackl T."/>
        </authorList>
    </citation>
    <scope>NUCLEOTIDE SEQUENCE</scope>
</reference>
<name>A0AAI8VRQ4_9PEZI</name>
<evidence type="ECO:0000313" key="4">
    <source>
        <dbReference type="Proteomes" id="UP001295740"/>
    </source>
</evidence>
<gene>
    <name evidence="3" type="ORF">KHLLAP_LOCUS9871</name>
</gene>
<dbReference type="PANTHER" id="PTHR40619:SF3">
    <property type="entry name" value="FUNGAL STAND N-TERMINAL GOODBYE DOMAIN-CONTAINING PROTEIN"/>
    <property type="match status" value="1"/>
</dbReference>
<dbReference type="EMBL" id="CAUWAG010000012">
    <property type="protein sequence ID" value="CAJ2509403.1"/>
    <property type="molecule type" value="Genomic_DNA"/>
</dbReference>